<evidence type="ECO:0000256" key="1">
    <source>
        <dbReference type="ARBA" id="ARBA00009764"/>
    </source>
</evidence>
<evidence type="ECO:0000256" key="6">
    <source>
        <dbReference type="SAM" id="MobiDB-lite"/>
    </source>
</evidence>
<gene>
    <name evidence="9" type="ORF">CH341_12650</name>
</gene>
<feature type="domain" description="Flagellar hook-associated protein 2 N-terminal" evidence="7">
    <location>
        <begin position="34"/>
        <end position="142"/>
    </location>
</feature>
<comment type="caution">
    <text evidence="9">The sequence shown here is derived from an EMBL/GenBank/DDBJ whole genome shotgun (WGS) entry which is preliminary data.</text>
</comment>
<comment type="subcellular location">
    <subcellularLocation>
        <location evidence="5">Secreted</location>
    </subcellularLocation>
    <subcellularLocation>
        <location evidence="5">Bacterial flagellum</location>
    </subcellularLocation>
</comment>
<dbReference type="Pfam" id="PF02465">
    <property type="entry name" value="FliD_N"/>
    <property type="match status" value="1"/>
</dbReference>
<comment type="similarity">
    <text evidence="1 5">Belongs to the FliD family.</text>
</comment>
<feature type="coiled-coil region" evidence="5">
    <location>
        <begin position="510"/>
        <end position="555"/>
    </location>
</feature>
<dbReference type="EMBL" id="NPEX01000072">
    <property type="protein sequence ID" value="RAI43750.1"/>
    <property type="molecule type" value="Genomic_DNA"/>
</dbReference>
<dbReference type="InterPro" id="IPR003481">
    <property type="entry name" value="FliD_N"/>
</dbReference>
<dbReference type="GO" id="GO:0007155">
    <property type="term" value="P:cell adhesion"/>
    <property type="evidence" value="ECO:0007669"/>
    <property type="project" value="InterPro"/>
</dbReference>
<keyword evidence="3 5" id="KW-0175">Coiled coil</keyword>
<keyword evidence="9" id="KW-0969">Cilium</keyword>
<keyword evidence="5" id="KW-0964">Secreted</keyword>
<protein>
    <recommendedName>
        <fullName evidence="5">Flagellar hook-associated protein 2</fullName>
        <shortName evidence="5">HAP2</shortName>
    </recommendedName>
    <alternativeName>
        <fullName evidence="5">Flagellar cap protein</fullName>
    </alternativeName>
</protein>
<dbReference type="OrthoDB" id="9812018at2"/>
<dbReference type="PANTHER" id="PTHR30288:SF0">
    <property type="entry name" value="FLAGELLAR HOOK-ASSOCIATED PROTEIN 2"/>
    <property type="match status" value="1"/>
</dbReference>
<dbReference type="GO" id="GO:0005576">
    <property type="term" value="C:extracellular region"/>
    <property type="evidence" value="ECO:0007669"/>
    <property type="project" value="UniProtKB-SubCell"/>
</dbReference>
<keyword evidence="4 5" id="KW-0975">Bacterial flagellum</keyword>
<dbReference type="Pfam" id="PF07195">
    <property type="entry name" value="FliD_C"/>
    <property type="match status" value="1"/>
</dbReference>
<evidence type="ECO:0000256" key="2">
    <source>
        <dbReference type="ARBA" id="ARBA00011255"/>
    </source>
</evidence>
<keyword evidence="10" id="KW-1185">Reference proteome</keyword>
<dbReference type="InterPro" id="IPR040026">
    <property type="entry name" value="FliD"/>
</dbReference>
<sequence length="571" mass="59739">MSTVSSTSSTTSATTSTSTSSALSSSSTVKNITIDWDTLIEEGYQAKLTKADTVETKITTNQAKVSAYEQAQTLLQDLSDAADALRAPTGSSASSTDVFESRTAYLTANGSVTASDAVAVTVEDGSDIGSYDLAILQLATAHKVASDTQSSRTTDLGYDGVFSLTVEGGSTVTVTVDSGMTLNEIAEAINNTTDTSGVKAAVLQVSSGSYKLVLTAQDTGKTITAAAVSGDDVLQELGITGSDGAFANELQTAQDAIVELDGIEVSRDSNEIDDLVDGVTFHLYQTTPDDTSIAVEVGTNLSDVKTAVQTLVDAYNAYRDFAITQQTIGSDGTVSEDAVLYGDGTLKNISTDLSAALTTMLGSKSMSTIGLSFDSDNKLELDTDVLDDALLDDLDTVKSLLSFQSSTTSSDLMLLTRGTSTPSSITLDIQVDDTGTLSSASVNGDDTLFTIKDNRIVGNSGTIYAGLSFVYIGTTDQTVTFTSTTGIAELLYTTADTAADTTSGSLQTLVDRLTDQNTTLQDRVDLLTSRAESYKERITARYASYQAAISEAQATLSYLETLLNYNTSSDS</sequence>
<keyword evidence="9" id="KW-0966">Cell projection</keyword>
<evidence type="ECO:0000313" key="10">
    <source>
        <dbReference type="Proteomes" id="UP000249130"/>
    </source>
</evidence>
<dbReference type="GO" id="GO:0009424">
    <property type="term" value="C:bacterial-type flagellum hook"/>
    <property type="evidence" value="ECO:0007669"/>
    <property type="project" value="UniProtKB-UniRule"/>
</dbReference>
<keyword evidence="9" id="KW-0282">Flagellum</keyword>
<feature type="region of interest" description="Disordered" evidence="6">
    <location>
        <begin position="1"/>
        <end position="23"/>
    </location>
</feature>
<dbReference type="RefSeq" id="WP_111419397.1">
    <property type="nucleotide sequence ID" value="NZ_NPEX01000072.1"/>
</dbReference>
<evidence type="ECO:0000256" key="5">
    <source>
        <dbReference type="RuleBase" id="RU362066"/>
    </source>
</evidence>
<dbReference type="Pfam" id="PF07196">
    <property type="entry name" value="Flagellin_IN"/>
    <property type="match status" value="1"/>
</dbReference>
<name>A0A327KXY2_9BRAD</name>
<dbReference type="InterPro" id="IPR010810">
    <property type="entry name" value="Flagellin_hook_IN_motif"/>
</dbReference>
<dbReference type="GO" id="GO:0009421">
    <property type="term" value="C:bacterial-type flagellum filament cap"/>
    <property type="evidence" value="ECO:0007669"/>
    <property type="project" value="InterPro"/>
</dbReference>
<evidence type="ECO:0000256" key="3">
    <source>
        <dbReference type="ARBA" id="ARBA00023054"/>
    </source>
</evidence>
<comment type="function">
    <text evidence="5">Required for morphogenesis and for the elongation of the flagellar filament by facilitating polymerization of the flagellin monomers at the tip of growing filament. Forms a capping structure, which prevents flagellin subunits (transported through the central channel of the flagellum) from leaking out without polymerization at the distal end.</text>
</comment>
<proteinExistence type="inferred from homology"/>
<dbReference type="Proteomes" id="UP000249130">
    <property type="component" value="Unassembled WGS sequence"/>
</dbReference>
<evidence type="ECO:0000256" key="4">
    <source>
        <dbReference type="ARBA" id="ARBA00023143"/>
    </source>
</evidence>
<evidence type="ECO:0000313" key="9">
    <source>
        <dbReference type="EMBL" id="RAI43750.1"/>
    </source>
</evidence>
<feature type="domain" description="Flagellar hook-associated protein 2 C-terminal" evidence="8">
    <location>
        <begin position="253"/>
        <end position="553"/>
    </location>
</feature>
<comment type="subunit">
    <text evidence="2 5">Homopentamer.</text>
</comment>
<accession>A0A327KXY2</accession>
<evidence type="ECO:0000259" key="8">
    <source>
        <dbReference type="Pfam" id="PF07195"/>
    </source>
</evidence>
<dbReference type="AlphaFoldDB" id="A0A327KXY2"/>
<organism evidence="9 10">
    <name type="scientific">Rhodoplanes roseus</name>
    <dbReference type="NCBI Taxonomy" id="29409"/>
    <lineage>
        <taxon>Bacteria</taxon>
        <taxon>Pseudomonadati</taxon>
        <taxon>Pseudomonadota</taxon>
        <taxon>Alphaproteobacteria</taxon>
        <taxon>Hyphomicrobiales</taxon>
        <taxon>Nitrobacteraceae</taxon>
        <taxon>Rhodoplanes</taxon>
    </lineage>
</organism>
<evidence type="ECO:0000259" key="7">
    <source>
        <dbReference type="Pfam" id="PF02465"/>
    </source>
</evidence>
<dbReference type="GO" id="GO:0071973">
    <property type="term" value="P:bacterial-type flagellum-dependent cell motility"/>
    <property type="evidence" value="ECO:0007669"/>
    <property type="project" value="TreeGrafter"/>
</dbReference>
<dbReference type="InterPro" id="IPR010809">
    <property type="entry name" value="FliD_C"/>
</dbReference>
<dbReference type="PANTHER" id="PTHR30288">
    <property type="entry name" value="FLAGELLAR CAP/ASSEMBLY PROTEIN FLID"/>
    <property type="match status" value="1"/>
</dbReference>
<reference evidence="9 10" key="1">
    <citation type="submission" date="2017-07" db="EMBL/GenBank/DDBJ databases">
        <title>Draft Genome Sequences of Select Purple Nonsulfur Bacteria.</title>
        <authorList>
            <person name="Lasarre B."/>
            <person name="Mckinlay J.B."/>
        </authorList>
    </citation>
    <scope>NUCLEOTIDE SEQUENCE [LARGE SCALE GENOMIC DNA]</scope>
    <source>
        <strain evidence="9 10">DSM 5909</strain>
    </source>
</reference>